<reference evidence="2 3" key="1">
    <citation type="submission" date="2023-07" db="EMBL/GenBank/DDBJ databases">
        <title>Genomic Encyclopedia of Type Strains, Phase IV (KMG-IV): sequencing the most valuable type-strain genomes for metagenomic binning, comparative biology and taxonomic classification.</title>
        <authorList>
            <person name="Goeker M."/>
        </authorList>
    </citation>
    <scope>NUCLEOTIDE SEQUENCE [LARGE SCALE GENOMIC DNA]</scope>
    <source>
        <strain evidence="2 3">DSM 18695</strain>
    </source>
</reference>
<dbReference type="CDD" id="cd03784">
    <property type="entry name" value="GT1_Gtf-like"/>
    <property type="match status" value="1"/>
</dbReference>
<dbReference type="InterPro" id="IPR010610">
    <property type="entry name" value="EryCIII-like_C"/>
</dbReference>
<dbReference type="InterPro" id="IPR002213">
    <property type="entry name" value="UDP_glucos_trans"/>
</dbReference>
<sequence>MARFLFATWEGGGHVQPMLSVAAGLKARGHRVLMMSDAASAPDAAAMGVEFRPWTTAPSLTEKARSGDRLRDWEADNPLQVIQDLIGKVMIGPAGAYAADVTATLADFKADVVVSQELLFGPMLAAEAAGLPLALLAANVWTFPTLTGVPPFGTGMAPATSDDERALHAMVAQTTRTIFQMGLPDLNAARAGLGLMPLADLFDQLAYARAILLATSRAFDFAPEPLAEPFRYVGPYLGDPVDVEPWSAPGDGKPLVVVSSSTLYEGQEGWLGRVIAALGSLPVQGLVTLGPAIDPAQFDPPANVSVVASAPHSQVLPKAAVMITHGGHGSVLRGLMAGVPLLLLPAVRDQNDNAARVTARGAGLSLSRDASPEALAAAIRRLLDEPGFAVQARALGAAIAADVGGRSAEDELERLV</sequence>
<dbReference type="EMBL" id="JAUSVS010000001">
    <property type="protein sequence ID" value="MDQ0463293.1"/>
    <property type="molecule type" value="Genomic_DNA"/>
</dbReference>
<keyword evidence="3" id="KW-1185">Reference proteome</keyword>
<protein>
    <submittedName>
        <fullName evidence="2">MGT family glycosyltransferase</fullName>
    </submittedName>
</protein>
<dbReference type="Proteomes" id="UP001228905">
    <property type="component" value="Unassembled WGS sequence"/>
</dbReference>
<gene>
    <name evidence="2" type="ORF">QO010_001041</name>
</gene>
<organism evidence="2 3">
    <name type="scientific">Caulobacter ginsengisoli</name>
    <dbReference type="NCBI Taxonomy" id="400775"/>
    <lineage>
        <taxon>Bacteria</taxon>
        <taxon>Pseudomonadati</taxon>
        <taxon>Pseudomonadota</taxon>
        <taxon>Alphaproteobacteria</taxon>
        <taxon>Caulobacterales</taxon>
        <taxon>Caulobacteraceae</taxon>
        <taxon>Caulobacter</taxon>
    </lineage>
</organism>
<proteinExistence type="predicted"/>
<dbReference type="Gene3D" id="3.40.50.2000">
    <property type="entry name" value="Glycogen Phosphorylase B"/>
    <property type="match status" value="2"/>
</dbReference>
<dbReference type="PANTHER" id="PTHR48050:SF13">
    <property type="entry name" value="STEROL 3-BETA-GLUCOSYLTRANSFERASE UGT80A2"/>
    <property type="match status" value="1"/>
</dbReference>
<dbReference type="SUPFAM" id="SSF53756">
    <property type="entry name" value="UDP-Glycosyltransferase/glycogen phosphorylase"/>
    <property type="match status" value="1"/>
</dbReference>
<feature type="domain" description="Erythromycin biosynthesis protein CIII-like C-terminal" evidence="1">
    <location>
        <begin position="293"/>
        <end position="401"/>
    </location>
</feature>
<evidence type="ECO:0000313" key="3">
    <source>
        <dbReference type="Proteomes" id="UP001228905"/>
    </source>
</evidence>
<comment type="caution">
    <text evidence="2">The sequence shown here is derived from an EMBL/GenBank/DDBJ whole genome shotgun (WGS) entry which is preliminary data.</text>
</comment>
<dbReference type="Pfam" id="PF06722">
    <property type="entry name" value="EryCIII-like_C"/>
    <property type="match status" value="1"/>
</dbReference>
<dbReference type="RefSeq" id="WP_307346900.1">
    <property type="nucleotide sequence ID" value="NZ_JAUSVS010000001.1"/>
</dbReference>
<name>A0ABU0IMR0_9CAUL</name>
<evidence type="ECO:0000259" key="1">
    <source>
        <dbReference type="Pfam" id="PF06722"/>
    </source>
</evidence>
<evidence type="ECO:0000313" key="2">
    <source>
        <dbReference type="EMBL" id="MDQ0463293.1"/>
    </source>
</evidence>
<accession>A0ABU0IMR0</accession>
<dbReference type="InterPro" id="IPR050426">
    <property type="entry name" value="Glycosyltransferase_28"/>
</dbReference>
<dbReference type="PANTHER" id="PTHR48050">
    <property type="entry name" value="STEROL 3-BETA-GLUCOSYLTRANSFERASE"/>
    <property type="match status" value="1"/>
</dbReference>